<keyword evidence="3" id="KW-0238">DNA-binding</keyword>
<keyword evidence="4" id="KW-0804">Transcription</keyword>
<dbReference type="Gene3D" id="3.40.190.290">
    <property type="match status" value="1"/>
</dbReference>
<dbReference type="InterPro" id="IPR036390">
    <property type="entry name" value="WH_DNA-bd_sf"/>
</dbReference>
<evidence type="ECO:0000313" key="6">
    <source>
        <dbReference type="EMBL" id="GLR13756.1"/>
    </source>
</evidence>
<dbReference type="EMBL" id="BSOG01000002">
    <property type="protein sequence ID" value="GLR13756.1"/>
    <property type="molecule type" value="Genomic_DNA"/>
</dbReference>
<dbReference type="InterPro" id="IPR036388">
    <property type="entry name" value="WH-like_DNA-bd_sf"/>
</dbReference>
<proteinExistence type="inferred from homology"/>
<evidence type="ECO:0000256" key="4">
    <source>
        <dbReference type="ARBA" id="ARBA00023163"/>
    </source>
</evidence>
<protein>
    <submittedName>
        <fullName evidence="6">LysR family transcriptional regulator</fullName>
    </submittedName>
</protein>
<keyword evidence="2" id="KW-0805">Transcription regulation</keyword>
<dbReference type="PANTHER" id="PTHR30419">
    <property type="entry name" value="HTH-TYPE TRANSCRIPTIONAL REGULATOR YBHD"/>
    <property type="match status" value="1"/>
</dbReference>
<dbReference type="SUPFAM" id="SSF53850">
    <property type="entry name" value="Periplasmic binding protein-like II"/>
    <property type="match status" value="1"/>
</dbReference>
<dbReference type="Gene3D" id="1.10.10.10">
    <property type="entry name" value="Winged helix-like DNA-binding domain superfamily/Winged helix DNA-binding domain"/>
    <property type="match status" value="1"/>
</dbReference>
<comment type="caution">
    <text evidence="6">The sequence shown here is derived from an EMBL/GenBank/DDBJ whole genome shotgun (WGS) entry which is preliminary data.</text>
</comment>
<dbReference type="PROSITE" id="PS50931">
    <property type="entry name" value="HTH_LYSR"/>
    <property type="match status" value="1"/>
</dbReference>
<name>A0ABQ5YKF4_9NEIS</name>
<evidence type="ECO:0000256" key="3">
    <source>
        <dbReference type="ARBA" id="ARBA00023125"/>
    </source>
</evidence>
<reference evidence="7" key="1">
    <citation type="journal article" date="2019" name="Int. J. Syst. Evol. Microbiol.">
        <title>The Global Catalogue of Microorganisms (GCM) 10K type strain sequencing project: providing services to taxonomists for standard genome sequencing and annotation.</title>
        <authorList>
            <consortium name="The Broad Institute Genomics Platform"/>
            <consortium name="The Broad Institute Genome Sequencing Center for Infectious Disease"/>
            <person name="Wu L."/>
            <person name="Ma J."/>
        </authorList>
    </citation>
    <scope>NUCLEOTIDE SEQUENCE [LARGE SCALE GENOMIC DNA]</scope>
    <source>
        <strain evidence="7">NBRC 110044</strain>
    </source>
</reference>
<dbReference type="SUPFAM" id="SSF46785">
    <property type="entry name" value="Winged helix' DNA-binding domain"/>
    <property type="match status" value="1"/>
</dbReference>
<dbReference type="InterPro" id="IPR000847">
    <property type="entry name" value="LysR_HTH_N"/>
</dbReference>
<evidence type="ECO:0000256" key="2">
    <source>
        <dbReference type="ARBA" id="ARBA00023015"/>
    </source>
</evidence>
<evidence type="ECO:0000313" key="7">
    <source>
        <dbReference type="Proteomes" id="UP001156706"/>
    </source>
</evidence>
<dbReference type="Proteomes" id="UP001156706">
    <property type="component" value="Unassembled WGS sequence"/>
</dbReference>
<accession>A0ABQ5YKF4</accession>
<dbReference type="InterPro" id="IPR050950">
    <property type="entry name" value="HTH-type_LysR_regulators"/>
</dbReference>
<gene>
    <name evidence="6" type="ORF">GCM10007907_25460</name>
</gene>
<comment type="similarity">
    <text evidence="1">Belongs to the LysR transcriptional regulatory family.</text>
</comment>
<sequence length="322" mass="34339">MRPIVNRSSKRENAFLHHGPSPMTKPLRFDLNDLRLFAAVAAAGSLSKGAASLPLALSAASARLRQLEHRLGLSLFVRHASGVRLTPAGEVLLEHARRLLRSAQDAQLAMDGLSGEQRVALRLYANTTANSTILPGALGRFLAEHGYVDVTLVERPSREVIAAVAAGEADLGVIDGDYEPPGLLALPIGRYRLAVLASPRHPLANRANISFRELASHDLVGLPDGSSMQGFVEKLARLSGLDLHMRARAPSFAAIARLVAGGAGVAVVPEATGQGYRDAMGLALVALSDDWAERELKLCLRQWETLPTMVRALAEALSGIAR</sequence>
<organism evidence="6 7">
    <name type="scientific">Chitinimonas prasina</name>
    <dbReference type="NCBI Taxonomy" id="1434937"/>
    <lineage>
        <taxon>Bacteria</taxon>
        <taxon>Pseudomonadati</taxon>
        <taxon>Pseudomonadota</taxon>
        <taxon>Betaproteobacteria</taxon>
        <taxon>Neisseriales</taxon>
        <taxon>Chitinibacteraceae</taxon>
        <taxon>Chitinimonas</taxon>
    </lineage>
</organism>
<feature type="domain" description="HTH lysR-type" evidence="5">
    <location>
        <begin position="29"/>
        <end position="86"/>
    </location>
</feature>
<dbReference type="Pfam" id="PF03466">
    <property type="entry name" value="LysR_substrate"/>
    <property type="match status" value="1"/>
</dbReference>
<keyword evidence="7" id="KW-1185">Reference proteome</keyword>
<evidence type="ECO:0000256" key="1">
    <source>
        <dbReference type="ARBA" id="ARBA00009437"/>
    </source>
</evidence>
<dbReference type="Pfam" id="PF00126">
    <property type="entry name" value="HTH_1"/>
    <property type="match status" value="1"/>
</dbReference>
<dbReference type="PANTHER" id="PTHR30419:SF2">
    <property type="entry name" value="LYSR FAMILY TRANSCRIPTIONAL REGULATOR"/>
    <property type="match status" value="1"/>
</dbReference>
<dbReference type="InterPro" id="IPR005119">
    <property type="entry name" value="LysR_subst-bd"/>
</dbReference>
<evidence type="ECO:0000259" key="5">
    <source>
        <dbReference type="PROSITE" id="PS50931"/>
    </source>
</evidence>